<accession>A0A1E5LE38</accession>
<gene>
    <name evidence="1" type="ORF">BFG57_16365</name>
</gene>
<dbReference type="RefSeq" id="WP_069717631.1">
    <property type="nucleotide sequence ID" value="NZ_MJEH01000031.1"/>
</dbReference>
<keyword evidence="2" id="KW-1185">Reference proteome</keyword>
<dbReference type="Proteomes" id="UP000095209">
    <property type="component" value="Unassembled WGS sequence"/>
</dbReference>
<protein>
    <submittedName>
        <fullName evidence="1">Uncharacterized protein</fullName>
    </submittedName>
</protein>
<name>A0A1E5LE38_9BACI</name>
<evidence type="ECO:0000313" key="1">
    <source>
        <dbReference type="EMBL" id="OEH92348.1"/>
    </source>
</evidence>
<sequence length="189" mass="21436">MRKNLIIRTTIIICIFFLFGCTLSKDIGSDYDTKQHQETNVDNGEIRNEYKKPIPTNKKIRDDIADQLNGIKEDESLRISVYAELENELPSYKTTIVIQNITSKSMDLIMDCGSIYTIDNVPPSNDNICPAVHSMGFKANGEETITTNLPIESFNKNGNSITVRYEQGNKTKELTIALHELEKVFLNDQ</sequence>
<dbReference type="AlphaFoldDB" id="A0A1E5LE38"/>
<dbReference type="EMBL" id="MJEH01000031">
    <property type="protein sequence ID" value="OEH92348.1"/>
    <property type="molecule type" value="Genomic_DNA"/>
</dbReference>
<proteinExistence type="predicted"/>
<comment type="caution">
    <text evidence="1">The sequence shown here is derived from an EMBL/GenBank/DDBJ whole genome shotgun (WGS) entry which is preliminary data.</text>
</comment>
<reference evidence="1 2" key="1">
    <citation type="submission" date="2016-08" db="EMBL/GenBank/DDBJ databases">
        <title>Genome of Bacillus solimangrovi GH2-4.</title>
        <authorList>
            <person name="Lim S."/>
            <person name="Kim B.-C."/>
        </authorList>
    </citation>
    <scope>NUCLEOTIDE SEQUENCE [LARGE SCALE GENOMIC DNA]</scope>
    <source>
        <strain evidence="1 2">GH2-4</strain>
    </source>
</reference>
<evidence type="ECO:0000313" key="2">
    <source>
        <dbReference type="Proteomes" id="UP000095209"/>
    </source>
</evidence>
<dbReference type="OrthoDB" id="2623493at2"/>
<organism evidence="1 2">
    <name type="scientific">Bacillus solimangrovi</name>
    <dbReference type="NCBI Taxonomy" id="1305675"/>
    <lineage>
        <taxon>Bacteria</taxon>
        <taxon>Bacillati</taxon>
        <taxon>Bacillota</taxon>
        <taxon>Bacilli</taxon>
        <taxon>Bacillales</taxon>
        <taxon>Bacillaceae</taxon>
        <taxon>Bacillus</taxon>
    </lineage>
</organism>
<dbReference type="PROSITE" id="PS51257">
    <property type="entry name" value="PROKAR_LIPOPROTEIN"/>
    <property type="match status" value="1"/>
</dbReference>